<dbReference type="PROSITE" id="PS50005">
    <property type="entry name" value="TPR"/>
    <property type="match status" value="1"/>
</dbReference>
<evidence type="ECO:0000313" key="3">
    <source>
        <dbReference type="Proteomes" id="UP001205609"/>
    </source>
</evidence>
<proteinExistence type="predicted"/>
<feature type="repeat" description="TPR" evidence="1">
    <location>
        <begin position="15"/>
        <end position="48"/>
    </location>
</feature>
<gene>
    <name evidence="2" type="ORF">NXS11_10625</name>
</gene>
<dbReference type="SMART" id="SM00028">
    <property type="entry name" value="TPR"/>
    <property type="match status" value="2"/>
</dbReference>
<dbReference type="InterPro" id="IPR019734">
    <property type="entry name" value="TPR_rpt"/>
</dbReference>
<dbReference type="RefSeq" id="WP_259201086.1">
    <property type="nucleotide sequence ID" value="NZ_JANUXY010000015.1"/>
</dbReference>
<reference evidence="2 3" key="1">
    <citation type="journal article" date="2023" name="Int. J. Syst. Evol. Microbiol.">
        <title>Streptococcus sciuri sp. nov., Staphylococcus marylandisciuri sp. nov. and Staphylococcus americanisciuri sp. nov., isolated from faeces of eastern grey squirrel (Sciurus carolinensis).</title>
        <authorList>
            <person name="Volokhov D.V."/>
            <person name="Zagorodnyaya T.A."/>
            <person name="Furtak V.A."/>
            <person name="Nattanmai G."/>
            <person name="Randall L."/>
            <person name="Jose S."/>
            <person name="Gao Y."/>
            <person name="Eisenberg T."/>
            <person name="Delmonte P."/>
            <person name="Blom J."/>
            <person name="Mitchell K.K."/>
        </authorList>
    </citation>
    <scope>NUCLEOTIDE SEQUENCE [LARGE SCALE GENOMIC DNA]</scope>
    <source>
        <strain evidence="2 3">GRT3</strain>
    </source>
</reference>
<dbReference type="Gene3D" id="1.25.40.10">
    <property type="entry name" value="Tetratricopeptide repeat domain"/>
    <property type="match status" value="2"/>
</dbReference>
<evidence type="ECO:0000313" key="2">
    <source>
        <dbReference type="EMBL" id="MCS4487314.1"/>
    </source>
</evidence>
<comment type="caution">
    <text evidence="2">The sequence shown here is derived from an EMBL/GenBank/DDBJ whole genome shotgun (WGS) entry which is preliminary data.</text>
</comment>
<dbReference type="SUPFAM" id="SSF48452">
    <property type="entry name" value="TPR-like"/>
    <property type="match status" value="2"/>
</dbReference>
<evidence type="ECO:0000256" key="1">
    <source>
        <dbReference type="PROSITE-ProRule" id="PRU00339"/>
    </source>
</evidence>
<dbReference type="Proteomes" id="UP001205609">
    <property type="component" value="Unassembled WGS sequence"/>
</dbReference>
<name>A0ABT2F4B4_9STAP</name>
<dbReference type="EMBL" id="JANUXY010000015">
    <property type="protein sequence ID" value="MCS4487314.1"/>
    <property type="molecule type" value="Genomic_DNA"/>
</dbReference>
<sequence length="479" mass="56461">MMTQAHNIIPFNQDVALYEKIATQKLRQQAYDKARYYLEKVLELSPEHFEARQQLATCYEKLRHERQAEALYYDEISEGRHLEASYYALSQLSISLNEPNKAYLFGLNYVFTSGDIAYRDELESMFDVSYHEEAALKQESQLFTVQVIFQHLFGEGRLLEARSYILRQEAKIQESHIVRNLLAMCYLYLNENQVAKEMYERLLREDSSDVYALCHYTLLLHNMNEHQLFERYVQRLNKIMPMNDDETFKLGIVLSYLKQYEASQQLLVPLQRKGKFQTFQLFNALSVNYYYLGNKSQSEYFWNKLSIFSRAHAGLPPWIVDEHITYFDEHIAPLLTSEDQHQRLYGIFLLNQLNGKEVLMTQDVWEILETLGDYEKLYLSYLIQGLHLKKLDFIHRGMLVLYDEKTTREESALYLSWISYAEGLLAINVDQEVLEPYIAAVTYLYFNTTERSQSIANCCEMFNVTETSVLKALDQLMSI</sequence>
<keyword evidence="1" id="KW-0802">TPR repeat</keyword>
<accession>A0ABT2F4B4</accession>
<organism evidence="2 3">
    <name type="scientific">Staphylococcus americanisciuri</name>
    <dbReference type="NCBI Taxonomy" id="2973940"/>
    <lineage>
        <taxon>Bacteria</taxon>
        <taxon>Bacillati</taxon>
        <taxon>Bacillota</taxon>
        <taxon>Bacilli</taxon>
        <taxon>Bacillales</taxon>
        <taxon>Staphylococcaceae</taxon>
        <taxon>Staphylococcus</taxon>
    </lineage>
</organism>
<dbReference type="InterPro" id="IPR011990">
    <property type="entry name" value="TPR-like_helical_dom_sf"/>
</dbReference>
<protein>
    <submittedName>
        <fullName evidence="2">Tetratricopeptide repeat protein</fullName>
    </submittedName>
</protein>
<dbReference type="Pfam" id="PF14559">
    <property type="entry name" value="TPR_19"/>
    <property type="match status" value="1"/>
</dbReference>
<keyword evidence="3" id="KW-1185">Reference proteome</keyword>